<keyword evidence="4" id="KW-1185">Reference proteome</keyword>
<accession>A0ABR2IIT4</accession>
<proteinExistence type="predicted"/>
<dbReference type="PANTHER" id="PTHR43830">
    <property type="entry name" value="PROTEIN PSP1"/>
    <property type="match status" value="1"/>
</dbReference>
<evidence type="ECO:0000313" key="4">
    <source>
        <dbReference type="Proteomes" id="UP001470230"/>
    </source>
</evidence>
<evidence type="ECO:0000256" key="1">
    <source>
        <dbReference type="SAM" id="MobiDB-lite"/>
    </source>
</evidence>
<dbReference type="PANTHER" id="PTHR43830:SF3">
    <property type="entry name" value="PROTEIN PSP1"/>
    <property type="match status" value="1"/>
</dbReference>
<dbReference type="Pfam" id="PF04468">
    <property type="entry name" value="PSP1"/>
    <property type="match status" value="1"/>
</dbReference>
<dbReference type="EMBL" id="JAPFFF010000017">
    <property type="protein sequence ID" value="KAK8863478.1"/>
    <property type="molecule type" value="Genomic_DNA"/>
</dbReference>
<reference evidence="3 4" key="1">
    <citation type="submission" date="2024-04" db="EMBL/GenBank/DDBJ databases">
        <title>Tritrichomonas musculus Genome.</title>
        <authorList>
            <person name="Alves-Ferreira E."/>
            <person name="Grigg M."/>
            <person name="Lorenzi H."/>
            <person name="Galac M."/>
        </authorList>
    </citation>
    <scope>NUCLEOTIDE SEQUENCE [LARGE SCALE GENOMIC DNA]</scope>
    <source>
        <strain evidence="3 4">EAF2021</strain>
    </source>
</reference>
<dbReference type="InterPro" id="IPR047767">
    <property type="entry name" value="PSP1-like"/>
</dbReference>
<comment type="caution">
    <text evidence="3">The sequence shown here is derived from an EMBL/GenBank/DDBJ whole genome shotgun (WGS) entry which is preliminary data.</text>
</comment>
<dbReference type="Proteomes" id="UP001470230">
    <property type="component" value="Unassembled WGS sequence"/>
</dbReference>
<organism evidence="3 4">
    <name type="scientific">Tritrichomonas musculus</name>
    <dbReference type="NCBI Taxonomy" id="1915356"/>
    <lineage>
        <taxon>Eukaryota</taxon>
        <taxon>Metamonada</taxon>
        <taxon>Parabasalia</taxon>
        <taxon>Tritrichomonadida</taxon>
        <taxon>Tritrichomonadidae</taxon>
        <taxon>Tritrichomonas</taxon>
    </lineage>
</organism>
<protein>
    <submittedName>
        <fullName evidence="3">Polymerase suppressor</fullName>
    </submittedName>
</protein>
<dbReference type="PROSITE" id="PS51411">
    <property type="entry name" value="PSP1_C"/>
    <property type="match status" value="1"/>
</dbReference>
<dbReference type="InterPro" id="IPR007557">
    <property type="entry name" value="PSP1_C"/>
</dbReference>
<gene>
    <name evidence="3" type="ORF">M9Y10_011162</name>
</gene>
<evidence type="ECO:0000313" key="3">
    <source>
        <dbReference type="EMBL" id="KAK8863478.1"/>
    </source>
</evidence>
<dbReference type="NCBIfam" id="NF041131">
    <property type="entry name" value="RicT_YaaT_fam"/>
    <property type="match status" value="1"/>
</dbReference>
<evidence type="ECO:0000259" key="2">
    <source>
        <dbReference type="PROSITE" id="PS51411"/>
    </source>
</evidence>
<name>A0ABR2IIT4_9EUKA</name>
<feature type="region of interest" description="Disordered" evidence="1">
    <location>
        <begin position="66"/>
        <end position="89"/>
    </location>
</feature>
<sequence length="268" mass="30146">MQSWNSYTEDFEIPDQSIPSLAPSLLKDVWEDSFEVPTGSVSTDLHVILPNSSDLFPPEPSKINHVSSSNYISPPRGPHTAPSSPQRLSFSASTSTKVTNNINDNNREYCSVQFHPNRIQILAYSPALNLKLGDYVITDADRGFDIGVVKKINEHPSSKDAKMAKIVTRKASPEEAQQIPLKEEKEKAALELCQEKVLELGLPMHITGAEYQFDGKKLTFYYAASSYVDFRNLVRSLFRIFGTRIWMVWYDGTAPVKDVLTKTETRNT</sequence>
<feature type="domain" description="PSP1 C-terminal" evidence="2">
    <location>
        <begin position="165"/>
        <end position="250"/>
    </location>
</feature>